<dbReference type="OMA" id="ADETHWY"/>
<name>W3X2U2_PESFW</name>
<dbReference type="OrthoDB" id="448448at2759"/>
<organism evidence="7 8">
    <name type="scientific">Pestalotiopsis fici (strain W106-1 / CGMCC3.15140)</name>
    <dbReference type="NCBI Taxonomy" id="1229662"/>
    <lineage>
        <taxon>Eukaryota</taxon>
        <taxon>Fungi</taxon>
        <taxon>Dikarya</taxon>
        <taxon>Ascomycota</taxon>
        <taxon>Pezizomycotina</taxon>
        <taxon>Sordariomycetes</taxon>
        <taxon>Xylariomycetidae</taxon>
        <taxon>Amphisphaeriales</taxon>
        <taxon>Sporocadaceae</taxon>
        <taxon>Pestalotiopsis</taxon>
    </lineage>
</organism>
<evidence type="ECO:0000256" key="3">
    <source>
        <dbReference type="ARBA" id="ARBA00022840"/>
    </source>
</evidence>
<sequence>MKARLSRTEELGIVVSPWVQFHEFTVTQRDNYLYLSNSLRNPDSKDIGVLNMTDSMALIPLLSFQGIVITAIITSKSMSLVSKKSGPKTFTADISINVTGPEALFTAIGETLTTRKQFLQHPEYLQKGLKYMNPQYFYRGNQPSDLRSLVGPSPQEKTPSFSFQELTNLMDGTGMLSDYSEHIDKVLSLGLIRTALKDHQRDGVSFILGREDANRASLLTQSLASATNEGSSDKEPYTALGGIYADEMGLGKTLTMLSAISVSEYLNARATDSMEIDSDLQTLINVWDSEIDKHFAPNVFNVSIFHGDKRAKSLQSLHEKDIVLTTYHTLISDWTSKRLLHQHTWNRIVLDEAHCIRNQSTHQFKAAQNINARNRWCVTGTPIQNSMHDLRSLLGFLHFRPFSEPAIFNKFIVEPLSSQELDPVRHLRTLLSVMCFRRTRALLSLPPSDFHKISVTRTADETHWYDKILASAKLEYENIANMKSTKKKHTVLFATLMELRRLCSNGQPRSEVKNTSQSNDTELRTQGSRLGGKKRKRDTIAFSGFCEDCCSDEVDPSLGAALREFCPTCSESSSSPLSGAMVIESIQNLPMDFECSSASSPASSTFAYQREVPSLLPANNLKAALPSSKISAVIDNVENSPTGHKNLIFTSWRLTLDALQFELSRRGLPHLRIDGTTSFLDRQRILSQFSEDPDQCTLLMTIGTGAVGLAITSANRVHLVEPQWNPSMEDQAIARVIRMGQEKRVSVFKYIMKGTVEESIVELQQRKRRMARISLDGNDDDGRLEDYRFVLTNLH</sequence>
<dbReference type="AlphaFoldDB" id="W3X2U2"/>
<evidence type="ECO:0000256" key="2">
    <source>
        <dbReference type="ARBA" id="ARBA00022801"/>
    </source>
</evidence>
<feature type="domain" description="Helicase ATP-binding" evidence="5">
    <location>
        <begin position="233"/>
        <end position="400"/>
    </location>
</feature>
<evidence type="ECO:0000313" key="7">
    <source>
        <dbReference type="EMBL" id="ETS80319.1"/>
    </source>
</evidence>
<proteinExistence type="predicted"/>
<keyword evidence="3" id="KW-0067">ATP-binding</keyword>
<dbReference type="GO" id="GO:0006281">
    <property type="term" value="P:DNA repair"/>
    <property type="evidence" value="ECO:0007669"/>
    <property type="project" value="TreeGrafter"/>
</dbReference>
<dbReference type="CDD" id="cd18793">
    <property type="entry name" value="SF2_C_SNF"/>
    <property type="match status" value="1"/>
</dbReference>
<evidence type="ECO:0000259" key="5">
    <source>
        <dbReference type="PROSITE" id="PS51192"/>
    </source>
</evidence>
<keyword evidence="8" id="KW-1185">Reference proteome</keyword>
<evidence type="ECO:0000256" key="1">
    <source>
        <dbReference type="ARBA" id="ARBA00022741"/>
    </source>
</evidence>
<feature type="domain" description="Helicase C-terminal" evidence="6">
    <location>
        <begin position="629"/>
        <end position="788"/>
    </location>
</feature>
<dbReference type="SUPFAM" id="SSF52540">
    <property type="entry name" value="P-loop containing nucleoside triphosphate hydrolases"/>
    <property type="match status" value="2"/>
</dbReference>
<dbReference type="InterPro" id="IPR000330">
    <property type="entry name" value="SNF2_N"/>
</dbReference>
<dbReference type="GeneID" id="19272861"/>
<dbReference type="CDD" id="cd18008">
    <property type="entry name" value="DEXDc_SHPRH-like"/>
    <property type="match status" value="1"/>
</dbReference>
<dbReference type="PROSITE" id="PS51192">
    <property type="entry name" value="HELICASE_ATP_BIND_1"/>
    <property type="match status" value="1"/>
</dbReference>
<dbReference type="Gene3D" id="3.40.50.10810">
    <property type="entry name" value="Tandem AAA-ATPase domain"/>
    <property type="match status" value="1"/>
</dbReference>
<dbReference type="Pfam" id="PF00176">
    <property type="entry name" value="SNF2-rel_dom"/>
    <property type="match status" value="1"/>
</dbReference>
<dbReference type="InterPro" id="IPR014001">
    <property type="entry name" value="Helicase_ATP-bd"/>
</dbReference>
<keyword evidence="2" id="KW-0378">Hydrolase</keyword>
<dbReference type="STRING" id="1229662.W3X2U2"/>
<dbReference type="SMART" id="SM00490">
    <property type="entry name" value="HELICc"/>
    <property type="match status" value="1"/>
</dbReference>
<dbReference type="PANTHER" id="PTHR45626">
    <property type="entry name" value="TRANSCRIPTION TERMINATION FACTOR 2-RELATED"/>
    <property type="match status" value="1"/>
</dbReference>
<protein>
    <submittedName>
        <fullName evidence="7">Uncharacterized protein</fullName>
    </submittedName>
</protein>
<feature type="region of interest" description="Disordered" evidence="4">
    <location>
        <begin position="507"/>
        <end position="532"/>
    </location>
</feature>
<gene>
    <name evidence="7" type="ORF">PFICI_07848</name>
</gene>
<dbReference type="InterPro" id="IPR038718">
    <property type="entry name" value="SNF2-like_sf"/>
</dbReference>
<dbReference type="SMART" id="SM00487">
    <property type="entry name" value="DEXDc"/>
    <property type="match status" value="1"/>
</dbReference>
<dbReference type="InParanoid" id="W3X2U2"/>
<dbReference type="GO" id="GO:0016787">
    <property type="term" value="F:hydrolase activity"/>
    <property type="evidence" value="ECO:0007669"/>
    <property type="project" value="UniProtKB-KW"/>
</dbReference>
<dbReference type="GO" id="GO:0005524">
    <property type="term" value="F:ATP binding"/>
    <property type="evidence" value="ECO:0007669"/>
    <property type="project" value="UniProtKB-KW"/>
</dbReference>
<evidence type="ECO:0000256" key="4">
    <source>
        <dbReference type="SAM" id="MobiDB-lite"/>
    </source>
</evidence>
<dbReference type="InterPro" id="IPR050628">
    <property type="entry name" value="SNF2_RAD54_helicase_TF"/>
</dbReference>
<feature type="compositionally biased region" description="Polar residues" evidence="4">
    <location>
        <begin position="507"/>
        <end position="528"/>
    </location>
</feature>
<dbReference type="InterPro" id="IPR027417">
    <property type="entry name" value="P-loop_NTPase"/>
</dbReference>
<reference evidence="8" key="1">
    <citation type="journal article" date="2015" name="BMC Genomics">
        <title>Genomic and transcriptomic analysis of the endophytic fungus Pestalotiopsis fici reveals its lifestyle and high potential for synthesis of natural products.</title>
        <authorList>
            <person name="Wang X."/>
            <person name="Zhang X."/>
            <person name="Liu L."/>
            <person name="Xiang M."/>
            <person name="Wang W."/>
            <person name="Sun X."/>
            <person name="Che Y."/>
            <person name="Guo L."/>
            <person name="Liu G."/>
            <person name="Guo L."/>
            <person name="Wang C."/>
            <person name="Yin W.B."/>
            <person name="Stadler M."/>
            <person name="Zhang X."/>
            <person name="Liu X."/>
        </authorList>
    </citation>
    <scope>NUCLEOTIDE SEQUENCE [LARGE SCALE GENOMIC DNA]</scope>
    <source>
        <strain evidence="8">W106-1 / CGMCC3.15140</strain>
    </source>
</reference>
<dbReference type="PANTHER" id="PTHR45626:SF22">
    <property type="entry name" value="DNA REPAIR PROTEIN RAD5"/>
    <property type="match status" value="1"/>
</dbReference>
<dbReference type="eggNOG" id="KOG1001">
    <property type="taxonomic scope" value="Eukaryota"/>
</dbReference>
<dbReference type="InterPro" id="IPR001650">
    <property type="entry name" value="Helicase_C-like"/>
</dbReference>
<dbReference type="GO" id="GO:0008094">
    <property type="term" value="F:ATP-dependent activity, acting on DNA"/>
    <property type="evidence" value="ECO:0007669"/>
    <property type="project" value="TreeGrafter"/>
</dbReference>
<dbReference type="KEGG" id="pfy:PFICI_07848"/>
<dbReference type="HOGENOM" id="CLU_000315_2_7_1"/>
<dbReference type="InterPro" id="IPR049730">
    <property type="entry name" value="SNF2/RAD54-like_C"/>
</dbReference>
<accession>W3X2U2</accession>
<dbReference type="Proteomes" id="UP000030651">
    <property type="component" value="Unassembled WGS sequence"/>
</dbReference>
<evidence type="ECO:0000313" key="8">
    <source>
        <dbReference type="Proteomes" id="UP000030651"/>
    </source>
</evidence>
<dbReference type="Gene3D" id="3.40.50.300">
    <property type="entry name" value="P-loop containing nucleotide triphosphate hydrolases"/>
    <property type="match status" value="1"/>
</dbReference>
<keyword evidence="1" id="KW-0547">Nucleotide-binding</keyword>
<dbReference type="PROSITE" id="PS51194">
    <property type="entry name" value="HELICASE_CTER"/>
    <property type="match status" value="1"/>
</dbReference>
<dbReference type="GO" id="GO:0005634">
    <property type="term" value="C:nucleus"/>
    <property type="evidence" value="ECO:0007669"/>
    <property type="project" value="TreeGrafter"/>
</dbReference>
<dbReference type="Pfam" id="PF00271">
    <property type="entry name" value="Helicase_C"/>
    <property type="match status" value="1"/>
</dbReference>
<dbReference type="RefSeq" id="XP_007834620.1">
    <property type="nucleotide sequence ID" value="XM_007836429.1"/>
</dbReference>
<dbReference type="EMBL" id="KI912113">
    <property type="protein sequence ID" value="ETS80319.1"/>
    <property type="molecule type" value="Genomic_DNA"/>
</dbReference>
<evidence type="ECO:0000259" key="6">
    <source>
        <dbReference type="PROSITE" id="PS51194"/>
    </source>
</evidence>